<evidence type="ECO:0000313" key="4">
    <source>
        <dbReference type="Proteomes" id="UP000321323"/>
    </source>
</evidence>
<dbReference type="EMBL" id="CP136508">
    <property type="protein sequence ID" value="WUR13476.1"/>
    <property type="molecule type" value="Genomic_DNA"/>
</dbReference>
<keyword evidence="4" id="KW-1185">Reference proteome</keyword>
<dbReference type="InterPro" id="IPR006530">
    <property type="entry name" value="YD"/>
</dbReference>
<sequence>MSTFADTKGLLNSELRMTIAAMRTALAAALIVLAPLNAWSQAQNSTSYFEYDAQGNRKKFTDPLNSVTDYHVDALNRLKQTIGPVPVAGEARPIITTDHDALDYPSFVEDPRSKRTLYSVDGFGNQTVVTSPDTAKTTRIPDLSQNLTVSETDARGQTATYAYDDIGRPKSVTFTTGAPIVFEYDGGPGGPVNAKGQLSKMTDESGITTYGYNDFGELESKTQTVTVAGKSLSHTVKYRYGEIGPANGHLSQTIYPSGTRLVIGFDSAGRPQNLSINPMNGSGTGTDTSKVVNVVLYTAYNASSHVAGWTWGNSTSTVPNGYSRSFDLDGRIDGYTLGNANIAGAWRQIGYDAAGRIKTYRHATNNTVVKAAALDQAFDYDALGRLTWFTSATSTQTYKYDPNGNRIRLTIGSSTYTNTIDPASNRLMGTTGPAPARTMRYDEAGNLLSDGVTSYTYSPRGRMATSTVGNTVTSYRYNGLGQRVWQKSSSETVNPAGIYVYDEAGNLLGEYDTATGKPAREIIYHQGIPVAVLSYRATGTAPNQVWSTEVGYIFTDHLNTPRVIARASDNKVVWRWDDADPFGVAPPNENPSGLGTFTFNMRMPGQYYDRATNLFYNYFRDYEPQTAVYPKRSDWTCWWH</sequence>
<dbReference type="Pfam" id="PF25023">
    <property type="entry name" value="TEN_YD-shell"/>
    <property type="match status" value="1"/>
</dbReference>
<organism evidence="3 4">
    <name type="scientific">[Empedobacter] haloabium</name>
    <dbReference type="NCBI Taxonomy" id="592317"/>
    <lineage>
        <taxon>Bacteria</taxon>
        <taxon>Pseudomonadati</taxon>
        <taxon>Pseudomonadota</taxon>
        <taxon>Betaproteobacteria</taxon>
        <taxon>Burkholderiales</taxon>
        <taxon>Oxalobacteraceae</taxon>
        <taxon>Telluria group</taxon>
        <taxon>Telluria group incertae sedis</taxon>
    </lineage>
</organism>
<dbReference type="PANTHER" id="PTHR32305">
    <property type="match status" value="1"/>
</dbReference>
<dbReference type="InterPro" id="IPR056823">
    <property type="entry name" value="TEN-like_YD-shell"/>
</dbReference>
<dbReference type="NCBIfam" id="TIGR01643">
    <property type="entry name" value="YD_repeat_2x"/>
    <property type="match status" value="2"/>
</dbReference>
<dbReference type="Gene3D" id="2.180.10.10">
    <property type="entry name" value="RHS repeat-associated core"/>
    <property type="match status" value="2"/>
</dbReference>
<evidence type="ECO:0000256" key="1">
    <source>
        <dbReference type="ARBA" id="ARBA00022737"/>
    </source>
</evidence>
<protein>
    <submittedName>
        <fullName evidence="3">RHS repeat protein</fullName>
    </submittedName>
</protein>
<evidence type="ECO:0000313" key="3">
    <source>
        <dbReference type="EMBL" id="WUR13476.1"/>
    </source>
</evidence>
<proteinExistence type="predicted"/>
<keyword evidence="1" id="KW-0677">Repeat</keyword>
<reference evidence="3 4" key="1">
    <citation type="journal article" date="2019" name="Int. J. Syst. Evol. Microbiol.">
        <title>The Draft Whole-Genome Sequence of the Antibiotic Producer Empedobacter haloabium ATCC 31962 Provides Indications for Its Taxonomic Reclassification.</title>
        <authorList>
            <person name="Miess H."/>
            <person name="Arlt P."/>
            <person name="Apel A.K."/>
            <person name="Weber T."/>
            <person name="Nieselt K."/>
            <person name="Hanssen F."/>
            <person name="Czemmel S."/>
            <person name="Nahnsen S."/>
            <person name="Gross H."/>
        </authorList>
    </citation>
    <scope>NUCLEOTIDE SEQUENCE [LARGE SCALE GENOMIC DNA]</scope>
    <source>
        <strain evidence="3 4">ATCC 31962</strain>
    </source>
</reference>
<name>A0ABZ1UL98_9BURK</name>
<dbReference type="Proteomes" id="UP000321323">
    <property type="component" value="Chromosome"/>
</dbReference>
<dbReference type="InterPro" id="IPR050708">
    <property type="entry name" value="T6SS_VgrG/RHS"/>
</dbReference>
<feature type="domain" description="Teneurin-like YD-shell" evidence="2">
    <location>
        <begin position="348"/>
        <end position="625"/>
    </location>
</feature>
<dbReference type="SUPFAM" id="SSF63825">
    <property type="entry name" value="YWTD domain"/>
    <property type="match status" value="1"/>
</dbReference>
<evidence type="ECO:0000259" key="2">
    <source>
        <dbReference type="Pfam" id="PF25023"/>
    </source>
</evidence>
<dbReference type="PANTHER" id="PTHR32305:SF15">
    <property type="entry name" value="PROTEIN RHSA-RELATED"/>
    <property type="match status" value="1"/>
</dbReference>
<accession>A0ABZ1UL98</accession>
<gene>
    <name evidence="3" type="ORF">E7V67_027985</name>
</gene>